<dbReference type="AlphaFoldDB" id="A0A1I2DJM6"/>
<proteinExistence type="inferred from homology"/>
<comment type="cofactor">
    <cofactor evidence="1 7">
        <name>pyridoxal 5'-phosphate</name>
        <dbReference type="ChEBI" id="CHEBI:597326"/>
    </cofactor>
</comment>
<dbReference type="InterPro" id="IPR000277">
    <property type="entry name" value="Cys/Met-Metab_PyrdxlP-dep_enz"/>
</dbReference>
<dbReference type="Pfam" id="PF01053">
    <property type="entry name" value="Cys_Met_Meta_PP"/>
    <property type="match status" value="1"/>
</dbReference>
<evidence type="ECO:0000256" key="6">
    <source>
        <dbReference type="PIRSR" id="PIRSR001434-2"/>
    </source>
</evidence>
<dbReference type="SUPFAM" id="SSF53383">
    <property type="entry name" value="PLP-dependent transferases"/>
    <property type="match status" value="1"/>
</dbReference>
<comment type="similarity">
    <text evidence="2 7">Belongs to the trans-sulfuration enzymes family.</text>
</comment>
<gene>
    <name evidence="8" type="ORF">SAMN04489711_105254</name>
</gene>
<dbReference type="PANTHER" id="PTHR43500:SF1">
    <property type="entry name" value="CYSTATHIONINE BETA-LYASE-RELATED"/>
    <property type="match status" value="1"/>
</dbReference>
<evidence type="ECO:0000256" key="3">
    <source>
        <dbReference type="ARBA" id="ARBA00022898"/>
    </source>
</evidence>
<dbReference type="InterPro" id="IPR006233">
    <property type="entry name" value="Cys_b_lyase_bac"/>
</dbReference>
<keyword evidence="9" id="KW-1185">Reference proteome</keyword>
<dbReference type="Gene3D" id="3.40.640.10">
    <property type="entry name" value="Type I PLP-dependent aspartate aminotransferase-like (Major domain)"/>
    <property type="match status" value="1"/>
</dbReference>
<protein>
    <submittedName>
        <fullName evidence="8">Cystathionine beta-lyase</fullName>
    </submittedName>
</protein>
<organism evidence="8 9">
    <name type="scientific">Paracidovorax wautersii</name>
    <dbReference type="NCBI Taxonomy" id="1177982"/>
    <lineage>
        <taxon>Bacteria</taxon>
        <taxon>Pseudomonadati</taxon>
        <taxon>Pseudomonadota</taxon>
        <taxon>Betaproteobacteria</taxon>
        <taxon>Burkholderiales</taxon>
        <taxon>Comamonadaceae</taxon>
        <taxon>Paracidovorax</taxon>
    </lineage>
</organism>
<name>A0A1I2DJM6_9BURK</name>
<comment type="catalytic activity">
    <reaction evidence="5">
        <text>L,L-cystathionine + H2O = L-homocysteine + pyruvate + NH4(+)</text>
        <dbReference type="Rhea" id="RHEA:13965"/>
        <dbReference type="ChEBI" id="CHEBI:15361"/>
        <dbReference type="ChEBI" id="CHEBI:15377"/>
        <dbReference type="ChEBI" id="CHEBI:28938"/>
        <dbReference type="ChEBI" id="CHEBI:58161"/>
        <dbReference type="ChEBI" id="CHEBI:58199"/>
    </reaction>
</comment>
<dbReference type="PIRSF" id="PIRSF001434">
    <property type="entry name" value="CGS"/>
    <property type="match status" value="1"/>
</dbReference>
<dbReference type="Gene3D" id="3.90.1150.10">
    <property type="entry name" value="Aspartate Aminotransferase, domain 1"/>
    <property type="match status" value="1"/>
</dbReference>
<dbReference type="GO" id="GO:0030170">
    <property type="term" value="F:pyridoxal phosphate binding"/>
    <property type="evidence" value="ECO:0007669"/>
    <property type="project" value="InterPro"/>
</dbReference>
<evidence type="ECO:0000313" key="9">
    <source>
        <dbReference type="Proteomes" id="UP000199119"/>
    </source>
</evidence>
<dbReference type="OrthoDB" id="9805807at2"/>
<dbReference type="EMBL" id="FONX01000005">
    <property type="protein sequence ID" value="SFE80842.1"/>
    <property type="molecule type" value="Genomic_DNA"/>
</dbReference>
<sequence length="420" mass="44654">MTASLPDTPGPADAEPRHLTTRLVHHSYEAPAGFAAPQPPVHKASTVIFPNVAAMRAREWKDKTSYTYGLHGTPTTYLLEERLATLEGAAQCLLVPSGLAAIANVALALLRTGDEVLIPDNAYGPSKALAEAELRHYGIRHVIYDPLDPADLAARITPATRLVWLEAPGSVSMEFPDLAEQVRICRAHGVICALDNTWGAGLAFAPFDLLGDGTLGVDVSVHALTKYPSGGGDVLMGSITTRDQGLHLRIKLAHMRLGLGVGANDVESVLRSLPSMAIRYRAHDVAARELARWMAGQPAVAQVLHPALEGSPGHAQWRALCGAAQGGEGAAAGLFSVVIDERHSQAAVDAFCDGLRYFKLGYSWGGPMSLVVPYDLPGMRDRPAGHLKPGTVVRFSIGLEDVEDLRADLEQALRGAFGGS</sequence>
<evidence type="ECO:0000256" key="7">
    <source>
        <dbReference type="RuleBase" id="RU362118"/>
    </source>
</evidence>
<evidence type="ECO:0000256" key="2">
    <source>
        <dbReference type="ARBA" id="ARBA00009077"/>
    </source>
</evidence>
<evidence type="ECO:0000256" key="4">
    <source>
        <dbReference type="ARBA" id="ARBA00023239"/>
    </source>
</evidence>
<feature type="modified residue" description="N6-(pyridoxal phosphate)lysine" evidence="6">
    <location>
        <position position="226"/>
    </location>
</feature>
<dbReference type="InterPro" id="IPR015421">
    <property type="entry name" value="PyrdxlP-dep_Trfase_major"/>
</dbReference>
<evidence type="ECO:0000256" key="1">
    <source>
        <dbReference type="ARBA" id="ARBA00001933"/>
    </source>
</evidence>
<dbReference type="InterPro" id="IPR015424">
    <property type="entry name" value="PyrdxlP-dep_Trfase"/>
</dbReference>
<dbReference type="GO" id="GO:0019450">
    <property type="term" value="P:L-cysteine catabolic process to pyruvate"/>
    <property type="evidence" value="ECO:0007669"/>
    <property type="project" value="TreeGrafter"/>
</dbReference>
<keyword evidence="4 8" id="KW-0456">Lyase</keyword>
<dbReference type="InterPro" id="IPR015422">
    <property type="entry name" value="PyrdxlP-dep_Trfase_small"/>
</dbReference>
<dbReference type="RefSeq" id="WP_092939482.1">
    <property type="nucleotide sequence ID" value="NZ_FONX01000005.1"/>
</dbReference>
<evidence type="ECO:0000313" key="8">
    <source>
        <dbReference type="EMBL" id="SFE80842.1"/>
    </source>
</evidence>
<reference evidence="9" key="1">
    <citation type="submission" date="2016-10" db="EMBL/GenBank/DDBJ databases">
        <authorList>
            <person name="Varghese N."/>
            <person name="Submissions S."/>
        </authorList>
    </citation>
    <scope>NUCLEOTIDE SEQUENCE [LARGE SCALE GENOMIC DNA]</scope>
    <source>
        <strain evidence="9">DSM 27981</strain>
    </source>
</reference>
<accession>A0A1I2DJM6</accession>
<dbReference type="Proteomes" id="UP000199119">
    <property type="component" value="Unassembled WGS sequence"/>
</dbReference>
<dbReference type="STRING" id="1177982.SAMN04489711_105254"/>
<evidence type="ECO:0000256" key="5">
    <source>
        <dbReference type="ARBA" id="ARBA00047517"/>
    </source>
</evidence>
<dbReference type="GO" id="GO:0019346">
    <property type="term" value="P:transsulfuration"/>
    <property type="evidence" value="ECO:0007669"/>
    <property type="project" value="InterPro"/>
</dbReference>
<dbReference type="PANTHER" id="PTHR43500">
    <property type="entry name" value="CYSTATHIONINE BETA-LYASE-RELATED"/>
    <property type="match status" value="1"/>
</dbReference>
<dbReference type="GO" id="GO:0047804">
    <property type="term" value="F:cysteine-S-conjugate beta-lyase activity"/>
    <property type="evidence" value="ECO:0007669"/>
    <property type="project" value="InterPro"/>
</dbReference>
<keyword evidence="3 6" id="KW-0663">Pyridoxal phosphate</keyword>